<dbReference type="EMBL" id="UINC01157068">
    <property type="protein sequence ID" value="SVD53850.1"/>
    <property type="molecule type" value="Genomic_DNA"/>
</dbReference>
<feature type="compositionally biased region" description="Basic and acidic residues" evidence="1">
    <location>
        <begin position="25"/>
        <end position="52"/>
    </location>
</feature>
<name>A0A382W5G9_9ZZZZ</name>
<reference evidence="2" key="1">
    <citation type="submission" date="2018-05" db="EMBL/GenBank/DDBJ databases">
        <authorList>
            <person name="Lanie J.A."/>
            <person name="Ng W.-L."/>
            <person name="Kazmierczak K.M."/>
            <person name="Andrzejewski T.M."/>
            <person name="Davidsen T.M."/>
            <person name="Wayne K.J."/>
            <person name="Tettelin H."/>
            <person name="Glass J.I."/>
            <person name="Rusch D."/>
            <person name="Podicherti R."/>
            <person name="Tsui H.-C.T."/>
            <person name="Winkler M.E."/>
        </authorList>
    </citation>
    <scope>NUCLEOTIDE SEQUENCE</scope>
</reference>
<protein>
    <submittedName>
        <fullName evidence="2">Uncharacterized protein</fullName>
    </submittedName>
</protein>
<organism evidence="2">
    <name type="scientific">marine metagenome</name>
    <dbReference type="NCBI Taxonomy" id="408172"/>
    <lineage>
        <taxon>unclassified sequences</taxon>
        <taxon>metagenomes</taxon>
        <taxon>ecological metagenomes</taxon>
    </lineage>
</organism>
<evidence type="ECO:0000256" key="1">
    <source>
        <dbReference type="SAM" id="MobiDB-lite"/>
    </source>
</evidence>
<proteinExistence type="predicted"/>
<sequence>MKRTLKMMTLFLMVSMVSFVFAQEKESDDSRMGDKSKTGLTKDADRIGKGVNKDGVTPSGGKKPPTPARLDSHEKGGSGVVKGAAGDAKGKFSLFKPSTWGKKKVKKESDPVTKN</sequence>
<accession>A0A382W5G9</accession>
<evidence type="ECO:0000313" key="2">
    <source>
        <dbReference type="EMBL" id="SVD53850.1"/>
    </source>
</evidence>
<feature type="region of interest" description="Disordered" evidence="1">
    <location>
        <begin position="25"/>
        <end position="85"/>
    </location>
</feature>
<dbReference type="AlphaFoldDB" id="A0A382W5G9"/>
<gene>
    <name evidence="2" type="ORF">METZ01_LOCUS406704</name>
</gene>